<evidence type="ECO:0000313" key="11">
    <source>
        <dbReference type="Proteomes" id="UP000184245"/>
    </source>
</evidence>
<evidence type="ECO:0000256" key="4">
    <source>
        <dbReference type="ARBA" id="ARBA00022741"/>
    </source>
</evidence>
<dbReference type="InterPro" id="IPR001206">
    <property type="entry name" value="Diacylglycerol_kinase_cat_dom"/>
</dbReference>
<dbReference type="AlphaFoldDB" id="A0A1M4XL88"/>
<dbReference type="STRING" id="1122155.SAMN02745158_02013"/>
<feature type="domain" description="DAGKc" evidence="9">
    <location>
        <begin position="1"/>
        <end position="130"/>
    </location>
</feature>
<dbReference type="InterPro" id="IPR005218">
    <property type="entry name" value="Diacylglycerol/lipid_kinase"/>
</dbReference>
<evidence type="ECO:0000256" key="5">
    <source>
        <dbReference type="ARBA" id="ARBA00022777"/>
    </source>
</evidence>
<evidence type="ECO:0000256" key="3">
    <source>
        <dbReference type="ARBA" id="ARBA00022679"/>
    </source>
</evidence>
<accession>A0A1M4XL88</accession>
<reference evidence="10 11" key="1">
    <citation type="submission" date="2016-11" db="EMBL/GenBank/DDBJ databases">
        <authorList>
            <person name="Jaros S."/>
            <person name="Januszkiewicz K."/>
            <person name="Wedrychowicz H."/>
        </authorList>
    </citation>
    <scope>NUCLEOTIDE SEQUENCE [LARGE SCALE GENOMIC DNA]</scope>
    <source>
        <strain evidence="10 11">DSM 17459</strain>
    </source>
</reference>
<dbReference type="GO" id="GO:0008654">
    <property type="term" value="P:phospholipid biosynthetic process"/>
    <property type="evidence" value="ECO:0007669"/>
    <property type="project" value="UniProtKB-KW"/>
</dbReference>
<keyword evidence="3" id="KW-0808">Transferase</keyword>
<dbReference type="Proteomes" id="UP000184245">
    <property type="component" value="Unassembled WGS sequence"/>
</dbReference>
<comment type="similarity">
    <text evidence="2">Belongs to the diacylglycerol/lipid kinase family.</text>
</comment>
<organism evidence="10 11">
    <name type="scientific">Lactonifactor longoviformis DSM 17459</name>
    <dbReference type="NCBI Taxonomy" id="1122155"/>
    <lineage>
        <taxon>Bacteria</taxon>
        <taxon>Bacillati</taxon>
        <taxon>Bacillota</taxon>
        <taxon>Clostridia</taxon>
        <taxon>Eubacteriales</taxon>
        <taxon>Clostridiaceae</taxon>
        <taxon>Lactonifactor</taxon>
    </lineage>
</organism>
<dbReference type="NCBIfam" id="TIGR00147">
    <property type="entry name" value="YegS/Rv2252/BmrU family lipid kinase"/>
    <property type="match status" value="1"/>
</dbReference>
<gene>
    <name evidence="10" type="ORF">SAMN02745158_02013</name>
</gene>
<dbReference type="GO" id="GO:0005524">
    <property type="term" value="F:ATP binding"/>
    <property type="evidence" value="ECO:0007669"/>
    <property type="project" value="UniProtKB-KW"/>
</dbReference>
<dbReference type="Pfam" id="PF00781">
    <property type="entry name" value="DAGK_cat"/>
    <property type="match status" value="1"/>
</dbReference>
<comment type="cofactor">
    <cofactor evidence="1">
        <name>Mg(2+)</name>
        <dbReference type="ChEBI" id="CHEBI:18420"/>
    </cofactor>
</comment>
<dbReference type="InterPro" id="IPR016064">
    <property type="entry name" value="NAD/diacylglycerol_kinase_sf"/>
</dbReference>
<dbReference type="InterPro" id="IPR050187">
    <property type="entry name" value="Lipid_Phosphate_FormReg"/>
</dbReference>
<evidence type="ECO:0000256" key="6">
    <source>
        <dbReference type="ARBA" id="ARBA00022840"/>
    </source>
</evidence>
<keyword evidence="8" id="KW-1208">Phospholipid metabolism</keyword>
<keyword evidence="7" id="KW-0594">Phospholipid biosynthesis</keyword>
<keyword evidence="11" id="KW-1185">Reference proteome</keyword>
<dbReference type="PANTHER" id="PTHR12358">
    <property type="entry name" value="SPHINGOSINE KINASE"/>
    <property type="match status" value="1"/>
</dbReference>
<dbReference type="SMART" id="SM00046">
    <property type="entry name" value="DAGKc"/>
    <property type="match status" value="1"/>
</dbReference>
<evidence type="ECO:0000256" key="2">
    <source>
        <dbReference type="ARBA" id="ARBA00005983"/>
    </source>
</evidence>
<keyword evidence="7" id="KW-0443">Lipid metabolism</keyword>
<dbReference type="PANTHER" id="PTHR12358:SF54">
    <property type="entry name" value="SPHINGOSINE KINASE RELATED PROTEIN"/>
    <property type="match status" value="1"/>
</dbReference>
<evidence type="ECO:0000256" key="1">
    <source>
        <dbReference type="ARBA" id="ARBA00001946"/>
    </source>
</evidence>
<protein>
    <submittedName>
        <fullName evidence="10">Lipid kinase, YegS/Rv2252/BmrU family</fullName>
    </submittedName>
</protein>
<dbReference type="InterPro" id="IPR017438">
    <property type="entry name" value="ATP-NAD_kinase_N"/>
</dbReference>
<dbReference type="SUPFAM" id="SSF111331">
    <property type="entry name" value="NAD kinase/diacylglycerol kinase-like"/>
    <property type="match status" value="1"/>
</dbReference>
<dbReference type="InterPro" id="IPR045540">
    <property type="entry name" value="YegS/DAGK_C"/>
</dbReference>
<dbReference type="PROSITE" id="PS50146">
    <property type="entry name" value="DAGK"/>
    <property type="match status" value="1"/>
</dbReference>
<name>A0A1M4XL88_9CLOT</name>
<sequence length="306" mass="33592">MYYFIINPRSRSGYGAVIWDKIQHELESRGIPYEAYFTLYKKHAARLAHELEDRHHTCTIVVVGGDGTVNEVLNGLTHPARITLGYIPTGSGNDFARGMGIPFDPAEALSLILSSHAVAEMDIGTLKTRYHTRCFGVSAGIGFDAAICHEALASPIKDTLNHLGLGKLTYVGIALRQLFLFKPCQARICLDKKQTLHFPRLYFAAAMNQKYEGGGFQFAPGAKSDDGKLHICVVGNLSKPKILLMLPTAFWGKHIHLKGIHMFSCRQIDIHTDRPLPVHSDGESCGYADSISLSTASEQISVITPG</sequence>
<keyword evidence="7" id="KW-0444">Lipid biosynthesis</keyword>
<dbReference type="Pfam" id="PF19279">
    <property type="entry name" value="YegS_C"/>
    <property type="match status" value="1"/>
</dbReference>
<dbReference type="RefSeq" id="WP_072851274.1">
    <property type="nucleotide sequence ID" value="NZ_FQVI01000009.1"/>
</dbReference>
<keyword evidence="4" id="KW-0547">Nucleotide-binding</keyword>
<dbReference type="EMBL" id="FQVI01000009">
    <property type="protein sequence ID" value="SHE94186.1"/>
    <property type="molecule type" value="Genomic_DNA"/>
</dbReference>
<keyword evidence="6" id="KW-0067">ATP-binding</keyword>
<evidence type="ECO:0000256" key="8">
    <source>
        <dbReference type="ARBA" id="ARBA00023264"/>
    </source>
</evidence>
<keyword evidence="5 10" id="KW-0418">Kinase</keyword>
<evidence type="ECO:0000313" key="10">
    <source>
        <dbReference type="EMBL" id="SHE94186.1"/>
    </source>
</evidence>
<dbReference type="Gene3D" id="2.60.200.40">
    <property type="match status" value="1"/>
</dbReference>
<dbReference type="OrthoDB" id="9786026at2"/>
<proteinExistence type="inferred from homology"/>
<dbReference type="GO" id="GO:0016301">
    <property type="term" value="F:kinase activity"/>
    <property type="evidence" value="ECO:0007669"/>
    <property type="project" value="UniProtKB-KW"/>
</dbReference>
<dbReference type="Gene3D" id="3.40.50.10330">
    <property type="entry name" value="Probable inorganic polyphosphate/atp-NAD kinase, domain 1"/>
    <property type="match status" value="1"/>
</dbReference>
<evidence type="ECO:0000256" key="7">
    <source>
        <dbReference type="ARBA" id="ARBA00023209"/>
    </source>
</evidence>
<evidence type="ECO:0000259" key="9">
    <source>
        <dbReference type="PROSITE" id="PS50146"/>
    </source>
</evidence>